<dbReference type="InterPro" id="IPR017451">
    <property type="entry name" value="F-box-assoc_interact_dom"/>
</dbReference>
<proteinExistence type="predicted"/>
<dbReference type="Pfam" id="PF00646">
    <property type="entry name" value="F-box"/>
    <property type="match status" value="1"/>
</dbReference>
<dbReference type="SUPFAM" id="SSF81383">
    <property type="entry name" value="F-box domain"/>
    <property type="match status" value="1"/>
</dbReference>
<comment type="caution">
    <text evidence="2">The sequence shown here is derived from an EMBL/GenBank/DDBJ whole genome shotgun (WGS) entry which is preliminary data.</text>
</comment>
<protein>
    <recommendedName>
        <fullName evidence="1">F-box domain-containing protein</fullName>
    </recommendedName>
</protein>
<dbReference type="InterPro" id="IPR013187">
    <property type="entry name" value="F-box-assoc_dom_typ3"/>
</dbReference>
<dbReference type="PANTHER" id="PTHR31111">
    <property type="entry name" value="BNAA05G37150D PROTEIN-RELATED"/>
    <property type="match status" value="1"/>
</dbReference>
<dbReference type="InterPro" id="IPR001810">
    <property type="entry name" value="F-box_dom"/>
</dbReference>
<name>A0ABQ7M613_BRACM</name>
<dbReference type="InterPro" id="IPR036047">
    <property type="entry name" value="F-box-like_dom_sf"/>
</dbReference>
<dbReference type="EMBL" id="JADBGQ010000006">
    <property type="protein sequence ID" value="KAG5394237.1"/>
    <property type="molecule type" value="Genomic_DNA"/>
</dbReference>
<evidence type="ECO:0000313" key="3">
    <source>
        <dbReference type="Proteomes" id="UP000823674"/>
    </source>
</evidence>
<gene>
    <name evidence="2" type="primary">A06p041330.1_BraROA</name>
    <name evidence="2" type="ORF">IGI04_024200</name>
</gene>
<dbReference type="Pfam" id="PF08268">
    <property type="entry name" value="FBA_3"/>
    <property type="match status" value="2"/>
</dbReference>
<dbReference type="NCBIfam" id="TIGR01640">
    <property type="entry name" value="F_box_assoc_1"/>
    <property type="match status" value="1"/>
</dbReference>
<dbReference type="PANTHER" id="PTHR31111:SF119">
    <property type="entry name" value="F-BOX DOMAIN-CONTAINING PROTEIN"/>
    <property type="match status" value="1"/>
</dbReference>
<evidence type="ECO:0000259" key="1">
    <source>
        <dbReference type="SMART" id="SM00256"/>
    </source>
</evidence>
<keyword evidence="3" id="KW-1185">Reference proteome</keyword>
<dbReference type="SMART" id="SM00256">
    <property type="entry name" value="FBOX"/>
    <property type="match status" value="1"/>
</dbReference>
<accession>A0ABQ7M613</accession>
<feature type="domain" description="F-box" evidence="1">
    <location>
        <begin position="33"/>
        <end position="72"/>
    </location>
</feature>
<organism evidence="2 3">
    <name type="scientific">Brassica rapa subsp. trilocularis</name>
    <dbReference type="NCBI Taxonomy" id="1813537"/>
    <lineage>
        <taxon>Eukaryota</taxon>
        <taxon>Viridiplantae</taxon>
        <taxon>Streptophyta</taxon>
        <taxon>Embryophyta</taxon>
        <taxon>Tracheophyta</taxon>
        <taxon>Spermatophyta</taxon>
        <taxon>Magnoliopsida</taxon>
        <taxon>eudicotyledons</taxon>
        <taxon>Gunneridae</taxon>
        <taxon>Pentapetalae</taxon>
        <taxon>rosids</taxon>
        <taxon>malvids</taxon>
        <taxon>Brassicales</taxon>
        <taxon>Brassicaceae</taxon>
        <taxon>Brassiceae</taxon>
        <taxon>Brassica</taxon>
    </lineage>
</organism>
<dbReference type="CDD" id="cd22157">
    <property type="entry name" value="F-box_AtFBW1-like"/>
    <property type="match status" value="1"/>
</dbReference>
<dbReference type="Proteomes" id="UP000823674">
    <property type="component" value="Chromosome A06"/>
</dbReference>
<evidence type="ECO:0000313" key="2">
    <source>
        <dbReference type="EMBL" id="KAG5394237.1"/>
    </source>
</evidence>
<sequence length="446" mass="50998">MIKIGLLQNMEQKETYKKRRTQFKSSTSSSSSFPVDLTTEILLRLPEKSVAKFSCVSKLWSSIITDPYFINLFQTQSLQICFQKDDNLFFASIPQNSNRSSYSSSNSLSFDQTKLPENCSHWSSTESVHGLICFHKSDKLIVWNPSTRQFLVLPYLLPSWNDSKLLLGYDPIERKHKVMCIPRNRTCHGCQVFTLGSDLISWSWRRVGTNQAHSPSVFTYGRCVEGVIYYLPSSSRTSHMVMMSFDVRSEKFDTIETTMQLYWSPASFWILEDAQKHKWSRQHFLSPFDGCDLMSVGTCLNLKGFTHAGEFIYAPDRFSRSFYILSWDPVRNTCRRFEFKGLADNGSVNIGVEDQGISMCVLHIFPNHIDSLKAFATLCNQAKTTGSRQIIGACAFDIRFDLSYSKRRKNEISNEDTRVGDPEFTVLLRRGGAAILAGAGRYQQMH</sequence>
<reference evidence="2 3" key="1">
    <citation type="submission" date="2021-03" db="EMBL/GenBank/DDBJ databases">
        <authorList>
            <person name="King G.J."/>
            <person name="Bancroft I."/>
            <person name="Baten A."/>
            <person name="Bloomfield J."/>
            <person name="Borpatragohain P."/>
            <person name="He Z."/>
            <person name="Irish N."/>
            <person name="Irwin J."/>
            <person name="Liu K."/>
            <person name="Mauleon R.P."/>
            <person name="Moore J."/>
            <person name="Morris R."/>
            <person name="Ostergaard L."/>
            <person name="Wang B."/>
            <person name="Wells R."/>
        </authorList>
    </citation>
    <scope>NUCLEOTIDE SEQUENCE [LARGE SCALE GENOMIC DNA]</scope>
    <source>
        <strain evidence="2">R-o-18</strain>
        <tissue evidence="2">Leaf</tissue>
    </source>
</reference>